<name>A0A162M842_9FIRM</name>
<dbReference type="InterPro" id="IPR009057">
    <property type="entry name" value="Homeodomain-like_sf"/>
</dbReference>
<dbReference type="PROSITE" id="PS00675">
    <property type="entry name" value="SIGMA54_INTERACT_1"/>
    <property type="match status" value="1"/>
</dbReference>
<dbReference type="GO" id="GO:0000156">
    <property type="term" value="F:phosphorelay response regulator activity"/>
    <property type="evidence" value="ECO:0007669"/>
    <property type="project" value="InterPro"/>
</dbReference>
<dbReference type="PROSITE" id="PS00688">
    <property type="entry name" value="SIGMA54_INTERACT_3"/>
    <property type="match status" value="1"/>
</dbReference>
<dbReference type="SMART" id="SM00382">
    <property type="entry name" value="AAA"/>
    <property type="match status" value="1"/>
</dbReference>
<keyword evidence="8" id="KW-0560">Oxidoreductase</keyword>
<dbReference type="GO" id="GO:0006355">
    <property type="term" value="P:regulation of DNA-templated transcription"/>
    <property type="evidence" value="ECO:0007669"/>
    <property type="project" value="InterPro"/>
</dbReference>
<dbReference type="PROSITE" id="PS50045">
    <property type="entry name" value="SIGMA54_INTERACT_4"/>
    <property type="match status" value="1"/>
</dbReference>
<dbReference type="RefSeq" id="WP_068749033.1">
    <property type="nucleotide sequence ID" value="NZ_LOHZ01000042.1"/>
</dbReference>
<dbReference type="Proteomes" id="UP000075737">
    <property type="component" value="Unassembled WGS sequence"/>
</dbReference>
<feature type="domain" description="PAS" evidence="7">
    <location>
        <begin position="196"/>
        <end position="246"/>
    </location>
</feature>
<dbReference type="Gene3D" id="1.10.10.60">
    <property type="entry name" value="Homeodomain-like"/>
    <property type="match status" value="1"/>
</dbReference>
<dbReference type="EMBL" id="LOHZ01000042">
    <property type="protein sequence ID" value="KYO64501.1"/>
    <property type="molecule type" value="Genomic_DNA"/>
</dbReference>
<dbReference type="PANTHER" id="PTHR32071">
    <property type="entry name" value="TRANSCRIPTIONAL REGULATORY PROTEIN"/>
    <property type="match status" value="1"/>
</dbReference>
<dbReference type="Gene3D" id="3.40.50.300">
    <property type="entry name" value="P-loop containing nucleotide triphosphate hydrolases"/>
    <property type="match status" value="1"/>
</dbReference>
<gene>
    <name evidence="8" type="ORF">ATZ99_19330</name>
</gene>
<keyword evidence="1" id="KW-0547">Nucleotide-binding</keyword>
<dbReference type="Gene3D" id="3.40.50.10660">
    <property type="entry name" value="PrpR receptor domain-like"/>
    <property type="match status" value="1"/>
</dbReference>
<reference evidence="8 9" key="1">
    <citation type="submission" date="2015-12" db="EMBL/GenBank/DDBJ databases">
        <title>Draft genome of Thermovenabulum gondwanense isolated from a red thermophilic microbial mat colonisisng an outflow channel of a bore well.</title>
        <authorList>
            <person name="Patel B.K."/>
        </authorList>
    </citation>
    <scope>NUCLEOTIDE SEQUENCE [LARGE SCALE GENOMIC DNA]</scope>
    <source>
        <strain evidence="8 9">R270</strain>
    </source>
</reference>
<dbReference type="Gene3D" id="1.10.8.60">
    <property type="match status" value="1"/>
</dbReference>
<dbReference type="Pfam" id="PF00989">
    <property type="entry name" value="PAS"/>
    <property type="match status" value="1"/>
</dbReference>
<dbReference type="SUPFAM" id="SSF159800">
    <property type="entry name" value="PrpR receptor domain-like"/>
    <property type="match status" value="1"/>
</dbReference>
<dbReference type="InterPro" id="IPR058031">
    <property type="entry name" value="AAA_lid_NorR"/>
</dbReference>
<dbReference type="InterPro" id="IPR025662">
    <property type="entry name" value="Sigma_54_int_dom_ATP-bd_1"/>
</dbReference>
<keyword evidence="5" id="KW-0804">Transcription</keyword>
<dbReference type="AlphaFoldDB" id="A0A162M842"/>
<sequence>MKSKIALISPYPELTNIAKRISVAQGEDIDIYEGVLEEGVEIAKKLSNQKEADVIISRGATGALIRKNIDIPFVSIEITDFDVFLALYEAAPFSNHIGFFGYDYKKGHFDFELFSKILNKKISCFYYKSEKELREKLYESKESGIDMAVGTGACIIEEAQKLGLKGKLVFSSASSVLQAIITAKNIRAVIEKDRGQKELINTLLEHITEGIIALDEERKVIMYNSVSEKLLKAPKKEVLNKKIFDINFNTLQKIYKDSQLAKEEIIEIENKKLLVKRSNINIDSKNIGTVITVQDISKIQEVEQSIRTKLVKKGLIATYRFEDIYGNSKILLETINKAKKYSCTDSTVLILGESGTGKELFAQSIHNESKRSDGPFVAINCAALPENLLESELFGYEEGAFTGAKKGGKAGLFELAHGGTLFLDEIGDLSLNLQAQLLRVLQEKKVMRLGGHQLIPVDVRIIAATNTDLKNKIEEGKFRRDLYYRLNILTLTIPPLRERKEDIEVLCINFIKEFNELYGKKISPQLEDKIYKLLFDYHWPGNVRELKNIIEKCVILCEDQKISYSLISSLLNETGLIQNNDLNDRQKIIVNIGTLEEMEKQIFKEIFLKYNNKKEVARVLGVSRTTLWKKMKEYEK</sequence>
<evidence type="ECO:0000256" key="5">
    <source>
        <dbReference type="ARBA" id="ARBA00023163"/>
    </source>
</evidence>
<protein>
    <submittedName>
        <fullName evidence="8">Limonene hydroxylase</fullName>
        <ecNumber evidence="8">1.14.13.48</ecNumber>
    </submittedName>
</protein>
<dbReference type="InterPro" id="IPR002197">
    <property type="entry name" value="HTH_Fis"/>
</dbReference>
<dbReference type="EC" id="1.14.13.48" evidence="8"/>
<dbReference type="SUPFAM" id="SSF46689">
    <property type="entry name" value="Homeodomain-like"/>
    <property type="match status" value="1"/>
</dbReference>
<comment type="caution">
    <text evidence="8">The sequence shown here is derived from an EMBL/GenBank/DDBJ whole genome shotgun (WGS) entry which is preliminary data.</text>
</comment>
<dbReference type="InterPro" id="IPR013767">
    <property type="entry name" value="PAS_fold"/>
</dbReference>
<feature type="domain" description="Sigma-54 factor interaction" evidence="6">
    <location>
        <begin position="324"/>
        <end position="555"/>
    </location>
</feature>
<dbReference type="InterPro" id="IPR003593">
    <property type="entry name" value="AAA+_ATPase"/>
</dbReference>
<dbReference type="Pfam" id="PF06506">
    <property type="entry name" value="PrpR_N"/>
    <property type="match status" value="1"/>
</dbReference>
<dbReference type="Pfam" id="PF25601">
    <property type="entry name" value="AAA_lid_14"/>
    <property type="match status" value="1"/>
</dbReference>
<proteinExistence type="predicted"/>
<organism evidence="8 9">
    <name type="scientific">Thermovenabulum gondwanense</name>
    <dbReference type="NCBI Taxonomy" id="520767"/>
    <lineage>
        <taxon>Bacteria</taxon>
        <taxon>Bacillati</taxon>
        <taxon>Bacillota</taxon>
        <taxon>Clostridia</taxon>
        <taxon>Thermosediminibacterales</taxon>
        <taxon>Thermosediminibacteraceae</taxon>
        <taxon>Thermovenabulum</taxon>
    </lineage>
</organism>
<dbReference type="Gene3D" id="3.30.450.20">
    <property type="entry name" value="PAS domain"/>
    <property type="match status" value="1"/>
</dbReference>
<dbReference type="PROSITE" id="PS50112">
    <property type="entry name" value="PAS"/>
    <property type="match status" value="1"/>
</dbReference>
<dbReference type="SUPFAM" id="SSF55785">
    <property type="entry name" value="PYP-like sensor domain (PAS domain)"/>
    <property type="match status" value="1"/>
</dbReference>
<keyword evidence="9" id="KW-1185">Reference proteome</keyword>
<evidence type="ECO:0000313" key="9">
    <source>
        <dbReference type="Proteomes" id="UP000075737"/>
    </source>
</evidence>
<evidence type="ECO:0000259" key="7">
    <source>
        <dbReference type="PROSITE" id="PS50112"/>
    </source>
</evidence>
<dbReference type="InterPro" id="IPR025943">
    <property type="entry name" value="Sigma_54_int_dom_ATP-bd_2"/>
</dbReference>
<dbReference type="FunFam" id="3.40.50.300:FF:000006">
    <property type="entry name" value="DNA-binding transcriptional regulator NtrC"/>
    <property type="match status" value="1"/>
</dbReference>
<dbReference type="STRING" id="520767.ATZ99_19330"/>
<keyword evidence="4" id="KW-0238">DNA-binding</keyword>
<dbReference type="Gene3D" id="3.40.50.2300">
    <property type="match status" value="1"/>
</dbReference>
<dbReference type="InterPro" id="IPR025944">
    <property type="entry name" value="Sigma_54_int_dom_CS"/>
</dbReference>
<dbReference type="InterPro" id="IPR000014">
    <property type="entry name" value="PAS"/>
</dbReference>
<dbReference type="InterPro" id="IPR010524">
    <property type="entry name" value="Sig_transdc_resp-reg_PrpR_N"/>
</dbReference>
<accession>A0A162M842</accession>
<dbReference type="InterPro" id="IPR002078">
    <property type="entry name" value="Sigma_54_int"/>
</dbReference>
<dbReference type="GO" id="GO:0005524">
    <property type="term" value="F:ATP binding"/>
    <property type="evidence" value="ECO:0007669"/>
    <property type="project" value="UniProtKB-KW"/>
</dbReference>
<evidence type="ECO:0000259" key="6">
    <source>
        <dbReference type="PROSITE" id="PS50045"/>
    </source>
</evidence>
<keyword evidence="3" id="KW-0805">Transcription regulation</keyword>
<evidence type="ECO:0000313" key="8">
    <source>
        <dbReference type="EMBL" id="KYO64501.1"/>
    </source>
</evidence>
<dbReference type="CDD" id="cd00009">
    <property type="entry name" value="AAA"/>
    <property type="match status" value="1"/>
</dbReference>
<dbReference type="PROSITE" id="PS00676">
    <property type="entry name" value="SIGMA54_INTERACT_2"/>
    <property type="match status" value="1"/>
</dbReference>
<dbReference type="SUPFAM" id="SSF52540">
    <property type="entry name" value="P-loop containing nucleoside triphosphate hydrolases"/>
    <property type="match status" value="1"/>
</dbReference>
<dbReference type="GO" id="GO:0043565">
    <property type="term" value="F:sequence-specific DNA binding"/>
    <property type="evidence" value="ECO:0007669"/>
    <property type="project" value="InterPro"/>
</dbReference>
<evidence type="ECO:0000256" key="3">
    <source>
        <dbReference type="ARBA" id="ARBA00023015"/>
    </source>
</evidence>
<evidence type="ECO:0000256" key="1">
    <source>
        <dbReference type="ARBA" id="ARBA00022741"/>
    </source>
</evidence>
<evidence type="ECO:0000256" key="4">
    <source>
        <dbReference type="ARBA" id="ARBA00023125"/>
    </source>
</evidence>
<keyword evidence="2" id="KW-0067">ATP-binding</keyword>
<evidence type="ECO:0000256" key="2">
    <source>
        <dbReference type="ARBA" id="ARBA00022840"/>
    </source>
</evidence>
<dbReference type="GO" id="GO:0016491">
    <property type="term" value="F:oxidoreductase activity"/>
    <property type="evidence" value="ECO:0007669"/>
    <property type="project" value="UniProtKB-KW"/>
</dbReference>
<dbReference type="Pfam" id="PF02954">
    <property type="entry name" value="HTH_8"/>
    <property type="match status" value="1"/>
</dbReference>
<dbReference type="Pfam" id="PF00158">
    <property type="entry name" value="Sigma54_activat"/>
    <property type="match status" value="1"/>
</dbReference>
<dbReference type="InterPro" id="IPR027417">
    <property type="entry name" value="P-loop_NTPase"/>
</dbReference>
<dbReference type="InterPro" id="IPR035965">
    <property type="entry name" value="PAS-like_dom_sf"/>
</dbReference>